<comment type="caution">
    <text evidence="7">The sequence shown here is derived from an EMBL/GenBank/DDBJ whole genome shotgun (WGS) entry which is preliminary data.</text>
</comment>
<feature type="region of interest" description="Disordered" evidence="6">
    <location>
        <begin position="1"/>
        <end position="29"/>
    </location>
</feature>
<feature type="compositionally biased region" description="Basic and acidic residues" evidence="6">
    <location>
        <begin position="480"/>
        <end position="543"/>
    </location>
</feature>
<feature type="region of interest" description="Disordered" evidence="6">
    <location>
        <begin position="451"/>
        <end position="770"/>
    </location>
</feature>
<dbReference type="Gene3D" id="1.25.40.10">
    <property type="entry name" value="Tetratricopeptide repeat domain"/>
    <property type="match status" value="2"/>
</dbReference>
<dbReference type="PANTHER" id="PTHR17204:SF25">
    <property type="entry name" value="RRM DOMAIN-CONTAINING PROTEIN"/>
    <property type="match status" value="1"/>
</dbReference>
<dbReference type="GO" id="GO:0005634">
    <property type="term" value="C:nucleus"/>
    <property type="evidence" value="ECO:0007669"/>
    <property type="project" value="UniProtKB-SubCell"/>
</dbReference>
<dbReference type="InterPro" id="IPR003107">
    <property type="entry name" value="HAT"/>
</dbReference>
<accession>A0A8S3U995</accession>
<feature type="compositionally biased region" description="Basic and acidic residues" evidence="6">
    <location>
        <begin position="648"/>
        <end position="662"/>
    </location>
</feature>
<evidence type="ECO:0000256" key="3">
    <source>
        <dbReference type="ARBA" id="ARBA00022737"/>
    </source>
</evidence>
<organism evidence="7 8">
    <name type="scientific">Mytilus edulis</name>
    <name type="common">Blue mussel</name>
    <dbReference type="NCBI Taxonomy" id="6550"/>
    <lineage>
        <taxon>Eukaryota</taxon>
        <taxon>Metazoa</taxon>
        <taxon>Spiralia</taxon>
        <taxon>Lophotrochozoa</taxon>
        <taxon>Mollusca</taxon>
        <taxon>Bivalvia</taxon>
        <taxon>Autobranchia</taxon>
        <taxon>Pteriomorphia</taxon>
        <taxon>Mytilida</taxon>
        <taxon>Mytiloidea</taxon>
        <taxon>Mytilidae</taxon>
        <taxon>Mytilinae</taxon>
        <taxon>Mytilus</taxon>
    </lineage>
</organism>
<dbReference type="Pfam" id="PF23241">
    <property type="entry name" value="HAT_PRP39_C"/>
    <property type="match status" value="1"/>
</dbReference>
<evidence type="ECO:0000256" key="6">
    <source>
        <dbReference type="SAM" id="MobiDB-lite"/>
    </source>
</evidence>
<feature type="compositionally biased region" description="Basic and acidic residues" evidence="6">
    <location>
        <begin position="882"/>
        <end position="892"/>
    </location>
</feature>
<feature type="compositionally biased region" description="Basic and acidic residues" evidence="6">
    <location>
        <begin position="825"/>
        <end position="835"/>
    </location>
</feature>
<name>A0A8S3U995_MYTED</name>
<keyword evidence="8" id="KW-1185">Reference proteome</keyword>
<evidence type="ECO:0000256" key="1">
    <source>
        <dbReference type="ARBA" id="ARBA00004123"/>
    </source>
</evidence>
<reference evidence="7" key="1">
    <citation type="submission" date="2021-03" db="EMBL/GenBank/DDBJ databases">
        <authorList>
            <person name="Bekaert M."/>
        </authorList>
    </citation>
    <scope>NUCLEOTIDE SEQUENCE</scope>
</reference>
<feature type="compositionally biased region" description="Basic and acidic residues" evidence="6">
    <location>
        <begin position="625"/>
        <end position="637"/>
    </location>
</feature>
<dbReference type="Proteomes" id="UP000683360">
    <property type="component" value="Unassembled WGS sequence"/>
</dbReference>
<dbReference type="SMART" id="SM00386">
    <property type="entry name" value="HAT"/>
    <property type="match status" value="6"/>
</dbReference>
<feature type="compositionally biased region" description="Basic and acidic residues" evidence="6">
    <location>
        <begin position="451"/>
        <end position="470"/>
    </location>
</feature>
<gene>
    <name evidence="7" type="ORF">MEDL_49868</name>
</gene>
<feature type="compositionally biased region" description="Basic and acidic residues" evidence="6">
    <location>
        <begin position="863"/>
        <end position="873"/>
    </location>
</feature>
<dbReference type="EMBL" id="CAJPWZ010002388">
    <property type="protein sequence ID" value="CAG2237408.1"/>
    <property type="molecule type" value="Genomic_DNA"/>
</dbReference>
<comment type="subcellular location">
    <subcellularLocation>
        <location evidence="1">Nucleus</location>
    </subcellularLocation>
</comment>
<dbReference type="AlphaFoldDB" id="A0A8S3U995"/>
<feature type="compositionally biased region" description="Basic and acidic residues" evidence="6">
    <location>
        <begin position="708"/>
        <end position="718"/>
    </location>
</feature>
<dbReference type="PANTHER" id="PTHR17204">
    <property type="entry name" value="PRE-MRNA PROCESSING PROTEIN PRP39-RELATED"/>
    <property type="match status" value="1"/>
</dbReference>
<dbReference type="InterPro" id="IPR011990">
    <property type="entry name" value="TPR-like_helical_dom_sf"/>
</dbReference>
<keyword evidence="5" id="KW-0539">Nucleus</keyword>
<keyword evidence="3" id="KW-0677">Repeat</keyword>
<feature type="region of interest" description="Disordered" evidence="6">
    <location>
        <begin position="813"/>
        <end position="899"/>
    </location>
</feature>
<feature type="compositionally biased region" description="Basic and acidic residues" evidence="6">
    <location>
        <begin position="689"/>
        <end position="699"/>
    </location>
</feature>
<evidence type="ECO:0000313" key="8">
    <source>
        <dbReference type="Proteomes" id="UP000683360"/>
    </source>
</evidence>
<sequence>MEDSTANENNKEMQDSDDEEKADVEMECEKDSDSISKNPYLYDVHIDLIKLLKQLGELEQLRDARQRMSELFPLAEGLWLEWLKDEISLAGDDQKERKKVEDLFERAVKDYLSVKIWLEYVQFSIGGMASQDGVIKIREVFEKALSSAGLHVAQGSSLWEAYREFENAILMGVMPAPGQVATKQQEDDFDVQHKRIMALFKRQLSVPLNDMEESFTEYKEWLQGEIDSQIKQQFHKALEYYKKIQPYEKDLVGGMLTKEDKKEVYTSYIDYEISHGTAARVICLYERFVQENCLEPEVWINYTQYLISEELSMVFPVVERLFVNIRKGQKSHQTIKGTVDRALSCGFADGGSYLQIWTTYSDYLRRWIRWDEDHEEQLTLFRANIEKAVEHLCKYRCYGDNKHCRKLLQRALNSVSDWPESIVDAFINFEREEGDLEQYESALSKCNAQMDRIKERRKQAAEKEEGEKSKFQKGGKKQQKTFDKGHHSDKKQQFSKKDKNTKFDKRQNSSNDSGEKVFVKPYQKKETKSDDTSERISLDEDQKASNGLKRKVRKLWQKTINLESVFKVPPPPGFKGQKSGPPPGYKGKKSEPPPGFKGHKAGVTEPPPGYTGKSSEGEEPPAKVQKTDGDDRLHEGQGDMGPDNSSYGDDRLHVDQGDKGPDKSSCTAFVNGDDRLHVDQGDMGPDKSSYGDDRLHVDQGDMGPDKSSYGDDRLHEGQGDMGPDKSSYGDDRLRGQGDMGPDKGSCTTFVNGDDRLHVDQGDMGPDKSSCTAFVNGDDRLRDQGVMGPDKSSCTAFVSNQSFVIILDGDDRLHVGQGDMGPDKSSYGDDRLHEGQGDMGPDKSSYGDDRLHVDQGDMGPDKSSYGDDRLHEGQGDMGPDKSSYGDDRLHEGQGDMGPDKSSCTAFVNGDDRLHEGQGDIGPDKSSCTAFVSNLANVIFSDGDDRLHEGQGTWDQTRVHVQHSLVIWHMM</sequence>
<dbReference type="GO" id="GO:0006397">
    <property type="term" value="P:mRNA processing"/>
    <property type="evidence" value="ECO:0007669"/>
    <property type="project" value="UniProtKB-KW"/>
</dbReference>
<dbReference type="GO" id="GO:0008380">
    <property type="term" value="P:RNA splicing"/>
    <property type="evidence" value="ECO:0007669"/>
    <property type="project" value="UniProtKB-KW"/>
</dbReference>
<evidence type="ECO:0000256" key="5">
    <source>
        <dbReference type="ARBA" id="ARBA00023242"/>
    </source>
</evidence>
<dbReference type="OrthoDB" id="6770331at2759"/>
<evidence type="ECO:0000256" key="2">
    <source>
        <dbReference type="ARBA" id="ARBA00022664"/>
    </source>
</evidence>
<evidence type="ECO:0000256" key="4">
    <source>
        <dbReference type="ARBA" id="ARBA00023187"/>
    </source>
</evidence>
<proteinExistence type="predicted"/>
<dbReference type="FunFam" id="1.25.40.10:FF:000098">
    <property type="entry name" value="Squamous cell carcinoma antigen recognized by T-cells 3"/>
    <property type="match status" value="1"/>
</dbReference>
<dbReference type="InterPro" id="IPR059164">
    <property type="entry name" value="HAT_PRP39_C"/>
</dbReference>
<evidence type="ECO:0000313" key="7">
    <source>
        <dbReference type="EMBL" id="CAG2237408.1"/>
    </source>
</evidence>
<protein>
    <submittedName>
        <fullName evidence="7">SART3</fullName>
    </submittedName>
</protein>
<keyword evidence="2" id="KW-0507">mRNA processing</keyword>
<dbReference type="SUPFAM" id="SSF48452">
    <property type="entry name" value="TPR-like"/>
    <property type="match status" value="1"/>
</dbReference>
<keyword evidence="4" id="KW-0508">mRNA splicing</keyword>
<feature type="compositionally biased region" description="Basic and acidic residues" evidence="6">
    <location>
        <begin position="844"/>
        <end position="854"/>
    </location>
</feature>
<dbReference type="Pfam" id="PF23240">
    <property type="entry name" value="HAT_PRP39_N"/>
    <property type="match status" value="1"/>
</dbReference>